<evidence type="ECO:0000313" key="2">
    <source>
        <dbReference type="EMBL" id="SJL07771.1"/>
    </source>
</evidence>
<dbReference type="EMBL" id="FUEG01000008">
    <property type="protein sequence ID" value="SJL07771.1"/>
    <property type="molecule type" value="Genomic_DNA"/>
</dbReference>
<name>A0A284RG86_ARMOS</name>
<feature type="region of interest" description="Disordered" evidence="1">
    <location>
        <begin position="1"/>
        <end position="50"/>
    </location>
</feature>
<feature type="compositionally biased region" description="Basic and acidic residues" evidence="1">
    <location>
        <begin position="34"/>
        <end position="43"/>
    </location>
</feature>
<accession>A0A284RG86</accession>
<feature type="region of interest" description="Disordered" evidence="1">
    <location>
        <begin position="344"/>
        <end position="365"/>
    </location>
</feature>
<dbReference type="OMA" id="MITGEIM"/>
<dbReference type="AlphaFoldDB" id="A0A284RG86"/>
<evidence type="ECO:0000256" key="1">
    <source>
        <dbReference type="SAM" id="MobiDB-lite"/>
    </source>
</evidence>
<dbReference type="Proteomes" id="UP000219338">
    <property type="component" value="Unassembled WGS sequence"/>
</dbReference>
<sequence length="434" mass="47881">MSTEIYSLPGPSTISLPPYSKTAPPPHYSCDPSQGERRVEHTPRSGPRVSSGTFIKKRGRLTVVLTEQEDDTTSPVYGREAAIHGALLLEKVDAVQLVHIKVPLPAFEYLCDLTHLPLQIEGRLVMMTSEGGARSLVTVDDTETLWRFDRTKSEACPSSLSFSRTLPSTFKDSDKSYPLPPSYQASFPGTPGIHVTSSYTLVVQVTSIRHPKFGFFAKTKTLRIPIIYAPRTRPNRPTLSIPLFHSVKSSPEEWTQSLMTMRTQNRATIEPIESNLFIPSVQIFSFSDIIPFHVQLSGPLSSLRQFFPQVPSSSSSQQQSSVTVTILRQIAVDVRGTRSWKNTTVGEGKIRPVPPASYSQSGSSQEESLDWEGEVQCLPSVNVGGFSAAGIAVKDFIVVTMTPPTDSPFLSTINSIPIRLVTDTWIDTHDRTFS</sequence>
<organism evidence="2 3">
    <name type="scientific">Armillaria ostoyae</name>
    <name type="common">Armillaria root rot fungus</name>
    <dbReference type="NCBI Taxonomy" id="47428"/>
    <lineage>
        <taxon>Eukaryota</taxon>
        <taxon>Fungi</taxon>
        <taxon>Dikarya</taxon>
        <taxon>Basidiomycota</taxon>
        <taxon>Agaricomycotina</taxon>
        <taxon>Agaricomycetes</taxon>
        <taxon>Agaricomycetidae</taxon>
        <taxon>Agaricales</taxon>
        <taxon>Marasmiineae</taxon>
        <taxon>Physalacriaceae</taxon>
        <taxon>Armillaria</taxon>
    </lineage>
</organism>
<reference evidence="3" key="1">
    <citation type="journal article" date="2017" name="Nat. Ecol. Evol.">
        <title>Genome expansion and lineage-specific genetic innovations in the forest pathogenic fungi Armillaria.</title>
        <authorList>
            <person name="Sipos G."/>
            <person name="Prasanna A.N."/>
            <person name="Walter M.C."/>
            <person name="O'Connor E."/>
            <person name="Balint B."/>
            <person name="Krizsan K."/>
            <person name="Kiss B."/>
            <person name="Hess J."/>
            <person name="Varga T."/>
            <person name="Slot J."/>
            <person name="Riley R."/>
            <person name="Boka B."/>
            <person name="Rigling D."/>
            <person name="Barry K."/>
            <person name="Lee J."/>
            <person name="Mihaltcheva S."/>
            <person name="LaButti K."/>
            <person name="Lipzen A."/>
            <person name="Waldron R."/>
            <person name="Moloney N.M."/>
            <person name="Sperisen C."/>
            <person name="Kredics L."/>
            <person name="Vagvoelgyi C."/>
            <person name="Patrignani A."/>
            <person name="Fitzpatrick D."/>
            <person name="Nagy I."/>
            <person name="Doyle S."/>
            <person name="Anderson J.B."/>
            <person name="Grigoriev I.V."/>
            <person name="Gueldener U."/>
            <person name="Muensterkoetter M."/>
            <person name="Nagy L.G."/>
        </authorList>
    </citation>
    <scope>NUCLEOTIDE SEQUENCE [LARGE SCALE GENOMIC DNA]</scope>
    <source>
        <strain evidence="3">C18/9</strain>
    </source>
</reference>
<feature type="compositionally biased region" description="Polar residues" evidence="1">
    <location>
        <begin position="1"/>
        <end position="15"/>
    </location>
</feature>
<evidence type="ECO:0008006" key="4">
    <source>
        <dbReference type="Google" id="ProtNLM"/>
    </source>
</evidence>
<protein>
    <recommendedName>
        <fullName evidence="4">Arrestin-like N-terminal domain-containing protein</fullName>
    </recommendedName>
</protein>
<evidence type="ECO:0000313" key="3">
    <source>
        <dbReference type="Proteomes" id="UP000219338"/>
    </source>
</evidence>
<keyword evidence="3" id="KW-1185">Reference proteome</keyword>
<gene>
    <name evidence="2" type="ORF">ARMOST_11121</name>
</gene>
<proteinExistence type="predicted"/>
<dbReference type="STRING" id="47428.A0A284RG86"/>
<dbReference type="OrthoDB" id="3252135at2759"/>